<name>A0A6A6XIA4_9PLEO</name>
<reference evidence="2" key="1">
    <citation type="journal article" date="2020" name="Stud. Mycol.">
        <title>101 Dothideomycetes genomes: a test case for predicting lifestyles and emergence of pathogens.</title>
        <authorList>
            <person name="Haridas S."/>
            <person name="Albert R."/>
            <person name="Binder M."/>
            <person name="Bloem J."/>
            <person name="Labutti K."/>
            <person name="Salamov A."/>
            <person name="Andreopoulos B."/>
            <person name="Baker S."/>
            <person name="Barry K."/>
            <person name="Bills G."/>
            <person name="Bluhm B."/>
            <person name="Cannon C."/>
            <person name="Castanera R."/>
            <person name="Culley D."/>
            <person name="Daum C."/>
            <person name="Ezra D."/>
            <person name="Gonzalez J."/>
            <person name="Henrissat B."/>
            <person name="Kuo A."/>
            <person name="Liang C."/>
            <person name="Lipzen A."/>
            <person name="Lutzoni F."/>
            <person name="Magnuson J."/>
            <person name="Mondo S."/>
            <person name="Nolan M."/>
            <person name="Ohm R."/>
            <person name="Pangilinan J."/>
            <person name="Park H.-J."/>
            <person name="Ramirez L."/>
            <person name="Alfaro M."/>
            <person name="Sun H."/>
            <person name="Tritt A."/>
            <person name="Yoshinaga Y."/>
            <person name="Zwiers L.-H."/>
            <person name="Turgeon B."/>
            <person name="Goodwin S."/>
            <person name="Spatafora J."/>
            <person name="Crous P."/>
            <person name="Grigoriev I."/>
        </authorList>
    </citation>
    <scope>NUCLEOTIDE SEQUENCE</scope>
    <source>
        <strain evidence="2">CBS 109.77</strain>
    </source>
</reference>
<keyword evidence="3" id="KW-1185">Reference proteome</keyword>
<protein>
    <submittedName>
        <fullName evidence="2">Uncharacterized protein</fullName>
    </submittedName>
</protein>
<evidence type="ECO:0000313" key="2">
    <source>
        <dbReference type="EMBL" id="KAF2796250.1"/>
    </source>
</evidence>
<dbReference type="AlphaFoldDB" id="A0A6A6XIA4"/>
<evidence type="ECO:0000313" key="3">
    <source>
        <dbReference type="Proteomes" id="UP000799757"/>
    </source>
</evidence>
<dbReference type="Proteomes" id="UP000799757">
    <property type="component" value="Unassembled WGS sequence"/>
</dbReference>
<evidence type="ECO:0000256" key="1">
    <source>
        <dbReference type="SAM" id="MobiDB-lite"/>
    </source>
</evidence>
<gene>
    <name evidence="2" type="ORF">K505DRAFT_166497</name>
</gene>
<sequence length="318" mass="35234">MRKISDPVLRQSVSSFSRITLSEYENMPPDTSASPKPFQGLNYDHDAPEQAQPSEIPRPQSFETFQKYSSTIPSYSAPTPAPNPTLPTVDDHPLSSGLNYGQAYARAQASKIRLPHPFDSYQANPSTTPRHDLPMPAPATGIGLGSGITTVDNHPSTQTEAQKVAIRQAWIRNNSAQIASLARSRAAAQAKYHSTQSLEDLENLQRITRAFADATDLDKRLEERRNLFMPEGMMAMRTGVGCVAGDGFGEVPQKDGDGSGMGEKGKLLGWRMATMEKIGAEVIKGTNERKERFDWMEKKRGKGQNEQKEQKEQERQEE</sequence>
<feature type="compositionally biased region" description="Basic and acidic residues" evidence="1">
    <location>
        <begin position="286"/>
        <end position="318"/>
    </location>
</feature>
<dbReference type="OrthoDB" id="3692823at2759"/>
<feature type="region of interest" description="Disordered" evidence="1">
    <location>
        <begin position="283"/>
        <end position="318"/>
    </location>
</feature>
<organism evidence="2 3">
    <name type="scientific">Melanomma pulvis-pyrius CBS 109.77</name>
    <dbReference type="NCBI Taxonomy" id="1314802"/>
    <lineage>
        <taxon>Eukaryota</taxon>
        <taxon>Fungi</taxon>
        <taxon>Dikarya</taxon>
        <taxon>Ascomycota</taxon>
        <taxon>Pezizomycotina</taxon>
        <taxon>Dothideomycetes</taxon>
        <taxon>Pleosporomycetidae</taxon>
        <taxon>Pleosporales</taxon>
        <taxon>Melanommataceae</taxon>
        <taxon>Melanomma</taxon>
    </lineage>
</organism>
<proteinExistence type="predicted"/>
<feature type="region of interest" description="Disordered" evidence="1">
    <location>
        <begin position="19"/>
        <end position="61"/>
    </location>
</feature>
<dbReference type="EMBL" id="MU001836">
    <property type="protein sequence ID" value="KAF2796250.1"/>
    <property type="molecule type" value="Genomic_DNA"/>
</dbReference>
<accession>A0A6A6XIA4</accession>